<evidence type="ECO:0000259" key="18">
    <source>
        <dbReference type="Pfam" id="PF00905"/>
    </source>
</evidence>
<dbReference type="GO" id="GO:0000917">
    <property type="term" value="P:division septum assembly"/>
    <property type="evidence" value="ECO:0007669"/>
    <property type="project" value="UniProtKB-KW"/>
</dbReference>
<keyword evidence="5 16" id="KW-0121">Carboxypeptidase</keyword>
<dbReference type="GO" id="GO:0009002">
    <property type="term" value="F:serine-type D-Ala-D-Ala carboxypeptidase activity"/>
    <property type="evidence" value="ECO:0007669"/>
    <property type="project" value="UniProtKB-UniRule"/>
</dbReference>
<dbReference type="Proteomes" id="UP000653472">
    <property type="component" value="Unassembled WGS sequence"/>
</dbReference>
<evidence type="ECO:0000256" key="12">
    <source>
        <dbReference type="ARBA" id="ARBA00023136"/>
    </source>
</evidence>
<comment type="subcellular location">
    <subcellularLocation>
        <location evidence="16">Cell inner membrane</location>
        <topology evidence="16">Single-pass membrane protein</topology>
    </subcellularLocation>
    <subcellularLocation>
        <location evidence="1">Membrane</location>
    </subcellularLocation>
</comment>
<evidence type="ECO:0000256" key="13">
    <source>
        <dbReference type="ARBA" id="ARBA00023210"/>
    </source>
</evidence>
<evidence type="ECO:0000256" key="9">
    <source>
        <dbReference type="ARBA" id="ARBA00022960"/>
    </source>
</evidence>
<dbReference type="GO" id="GO:0008360">
    <property type="term" value="P:regulation of cell shape"/>
    <property type="evidence" value="ECO:0007669"/>
    <property type="project" value="UniProtKB-KW"/>
</dbReference>
<dbReference type="GO" id="GO:0005886">
    <property type="term" value="C:plasma membrane"/>
    <property type="evidence" value="ECO:0007669"/>
    <property type="project" value="UniProtKB-SubCell"/>
</dbReference>
<dbReference type="Gene3D" id="3.30.450.330">
    <property type="match status" value="1"/>
</dbReference>
<evidence type="ECO:0000256" key="3">
    <source>
        <dbReference type="ARBA" id="ARBA00022519"/>
    </source>
</evidence>
<dbReference type="SUPFAM" id="SSF56601">
    <property type="entry name" value="beta-lactamase/transpeptidase-like"/>
    <property type="match status" value="1"/>
</dbReference>
<dbReference type="Pfam" id="PF03717">
    <property type="entry name" value="PBP_dimer"/>
    <property type="match status" value="1"/>
</dbReference>
<dbReference type="Gene3D" id="3.40.710.10">
    <property type="entry name" value="DD-peptidase/beta-lactamase superfamily"/>
    <property type="match status" value="1"/>
</dbReference>
<keyword evidence="11 16" id="KW-1133">Transmembrane helix</keyword>
<keyword evidence="13 16" id="KW-0717">Septation</keyword>
<dbReference type="GO" id="GO:0006508">
    <property type="term" value="P:proteolysis"/>
    <property type="evidence" value="ECO:0007669"/>
    <property type="project" value="UniProtKB-KW"/>
</dbReference>
<dbReference type="PANTHER" id="PTHR30627">
    <property type="entry name" value="PEPTIDOGLYCAN D,D-TRANSPEPTIDASE"/>
    <property type="match status" value="1"/>
</dbReference>
<dbReference type="InterPro" id="IPR050515">
    <property type="entry name" value="Beta-lactam/transpept"/>
</dbReference>
<keyword evidence="2 16" id="KW-1003">Cell membrane</keyword>
<evidence type="ECO:0000313" key="21">
    <source>
        <dbReference type="Proteomes" id="UP000653472"/>
    </source>
</evidence>
<dbReference type="InterPro" id="IPR005311">
    <property type="entry name" value="PBP_dimer"/>
</dbReference>
<dbReference type="GO" id="GO:0043093">
    <property type="term" value="P:FtsZ-dependent cytokinesis"/>
    <property type="evidence" value="ECO:0007669"/>
    <property type="project" value="UniProtKB-UniRule"/>
</dbReference>
<dbReference type="InterPro" id="IPR036138">
    <property type="entry name" value="PBP_dimer_sf"/>
</dbReference>
<evidence type="ECO:0000313" key="20">
    <source>
        <dbReference type="EMBL" id="NKF22923.1"/>
    </source>
</evidence>
<keyword evidence="12 16" id="KW-0472">Membrane</keyword>
<dbReference type="HAMAP" id="MF_02080">
    <property type="entry name" value="FtsI_transpept"/>
    <property type="match status" value="1"/>
</dbReference>
<evidence type="ECO:0000256" key="10">
    <source>
        <dbReference type="ARBA" id="ARBA00022984"/>
    </source>
</evidence>
<evidence type="ECO:0000256" key="2">
    <source>
        <dbReference type="ARBA" id="ARBA00022475"/>
    </source>
</evidence>
<keyword evidence="14 16" id="KW-0131">Cell cycle</keyword>
<evidence type="ECO:0000256" key="1">
    <source>
        <dbReference type="ARBA" id="ARBA00004370"/>
    </source>
</evidence>
<protein>
    <recommendedName>
        <fullName evidence="16">Peptidoglycan D,D-transpeptidase FtsI</fullName>
        <ecNumber evidence="16">3.4.16.4</ecNumber>
    </recommendedName>
    <alternativeName>
        <fullName evidence="16">Penicillin-binding protein 3</fullName>
        <shortName evidence="16">PBP-3</shortName>
    </alternativeName>
</protein>
<comment type="catalytic activity">
    <reaction evidence="16">
        <text>Preferential cleavage: (Ac)2-L-Lys-D-Ala-|-D-Ala. Also transpeptidation of peptidyl-alanyl moieties that are N-acyl substituents of D-alanine.</text>
        <dbReference type="EC" id="3.4.16.4"/>
    </reaction>
</comment>
<name>A0A969WBE8_9GAMM</name>
<dbReference type="InterPro" id="IPR012338">
    <property type="entry name" value="Beta-lactam/transpept-like"/>
</dbReference>
<feature type="domain" description="Penicillin-binding protein transpeptidase" evidence="18">
    <location>
        <begin position="253"/>
        <end position="551"/>
    </location>
</feature>
<keyword evidence="9 16" id="KW-0133">Cell shape</keyword>
<keyword evidence="7 16" id="KW-0812">Transmembrane</keyword>
<evidence type="ECO:0000256" key="15">
    <source>
        <dbReference type="ARBA" id="ARBA00023316"/>
    </source>
</evidence>
<proteinExistence type="inferred from homology"/>
<dbReference type="PANTHER" id="PTHR30627:SF1">
    <property type="entry name" value="PEPTIDOGLYCAN D,D-TRANSPEPTIDASE FTSI"/>
    <property type="match status" value="1"/>
</dbReference>
<comment type="similarity">
    <text evidence="16">Belongs to the transpeptidase family. FtsI subfamily.</text>
</comment>
<evidence type="ECO:0000256" key="7">
    <source>
        <dbReference type="ARBA" id="ARBA00022692"/>
    </source>
</evidence>
<dbReference type="InterPro" id="IPR037532">
    <property type="entry name" value="FtsI_transpept"/>
</dbReference>
<dbReference type="GO" id="GO:0008955">
    <property type="term" value="F:peptidoglycan glycosyltransferase activity"/>
    <property type="evidence" value="ECO:0007669"/>
    <property type="project" value="InterPro"/>
</dbReference>
<dbReference type="GO" id="GO:0071555">
    <property type="term" value="P:cell wall organization"/>
    <property type="evidence" value="ECO:0007669"/>
    <property type="project" value="UniProtKB-KW"/>
</dbReference>
<evidence type="ECO:0000256" key="5">
    <source>
        <dbReference type="ARBA" id="ARBA00022645"/>
    </source>
</evidence>
<accession>A0A969WBE8</accession>
<feature type="active site" description="Acyl-ester intermediate" evidence="16">
    <location>
        <position position="300"/>
    </location>
</feature>
<feature type="domain" description="Penicillin-binding protein dimerisation" evidence="19">
    <location>
        <begin position="63"/>
        <end position="211"/>
    </location>
</feature>
<evidence type="ECO:0000256" key="11">
    <source>
        <dbReference type="ARBA" id="ARBA00022989"/>
    </source>
</evidence>
<dbReference type="Pfam" id="PF00905">
    <property type="entry name" value="Transpeptidase"/>
    <property type="match status" value="1"/>
</dbReference>
<dbReference type="GO" id="GO:0008658">
    <property type="term" value="F:penicillin binding"/>
    <property type="evidence" value="ECO:0007669"/>
    <property type="project" value="InterPro"/>
</dbReference>
<evidence type="ECO:0000256" key="16">
    <source>
        <dbReference type="HAMAP-Rule" id="MF_02080"/>
    </source>
</evidence>
<evidence type="ECO:0000256" key="8">
    <source>
        <dbReference type="ARBA" id="ARBA00022801"/>
    </source>
</evidence>
<dbReference type="InterPro" id="IPR001460">
    <property type="entry name" value="PCN-bd_Tpept"/>
</dbReference>
<dbReference type="AlphaFoldDB" id="A0A969WBE8"/>
<gene>
    <name evidence="16" type="primary">ftsI</name>
    <name evidence="20" type="ORF">G7Y82_11390</name>
</gene>
<keyword evidence="3 16" id="KW-0997">Cell inner membrane</keyword>
<comment type="pathway">
    <text evidence="16">Cell wall biogenesis; peptidoglycan biosynthesis.</text>
</comment>
<dbReference type="EMBL" id="JAAVXB010000005">
    <property type="protein sequence ID" value="NKF22923.1"/>
    <property type="molecule type" value="Genomic_DNA"/>
</dbReference>
<keyword evidence="8 16" id="KW-0378">Hydrolase</keyword>
<feature type="region of interest" description="Disordered" evidence="17">
    <location>
        <begin position="269"/>
        <end position="289"/>
    </location>
</feature>
<evidence type="ECO:0000259" key="19">
    <source>
        <dbReference type="Pfam" id="PF03717"/>
    </source>
</evidence>
<keyword evidence="10 16" id="KW-0573">Peptidoglycan synthesis</keyword>
<comment type="function">
    <text evidence="16">Catalyzes cross-linking of the peptidoglycan cell wall at the division septum.</text>
</comment>
<evidence type="ECO:0000256" key="17">
    <source>
        <dbReference type="SAM" id="MobiDB-lite"/>
    </source>
</evidence>
<keyword evidence="15 16" id="KW-0961">Cell wall biogenesis/degradation</keyword>
<keyword evidence="21" id="KW-1185">Reference proteome</keyword>
<sequence length="591" mass="63316">MRARRELPHPPPAETVGGWRRLFVLGALGVGAAIVLGRAFQLEVIDQDFLAAEGSKRFIRNVTIPAHRGAILDRRGEPLALSAPVETLWAVPQALLAKPQYVDAVARMIGRQPAEFRKFLQARIDRKFVYISDPMSPSEAKRVVALGAPGVFSDPSYARYYPAGEVAAQVVGFTGRDGNGLEGIERAQEAQLAGKEGSRRVIRDRSGNIVEDNLEYKPAQSGEDVQLTIDLRIQYLAYRELKEAVVKHDAKGGTIVIVDSATGDILAMASQPGYNPNNPAERKPPGTRNRAVTDLYEPGSTAKPLLVSQALELGVFQPTSTIDTAPGWFKVGSLTVRDEHDDGVMSLARILAKSSNVGAAKIGLTLGAEAVWSGLQRFGIAEPLYLSFPGEVNSVVRNYSEWGQIATATASYGYGWSTNALHEVRAYSAIANDGLMPHLRLLKNAAPVPPQRAISARTAREVRRMLETVVQPGGSATRAAVQGYDVAGKTGTARKLSDNGTYDSSRHEALFVGMVPAEQPRLVGMVIIDEPGDGRYYGGLAAAPVFARVMQGAARLLQISPDGAISPDLPAPSAPSSGTPMMVKVNARAGQ</sequence>
<comment type="caution">
    <text evidence="20">The sequence shown here is derived from an EMBL/GenBank/DDBJ whole genome shotgun (WGS) entry which is preliminary data.</text>
</comment>
<keyword evidence="6 16" id="KW-0645">Protease</keyword>
<organism evidence="20 21">
    <name type="scientific">Solimonas marina</name>
    <dbReference type="NCBI Taxonomy" id="2714601"/>
    <lineage>
        <taxon>Bacteria</taxon>
        <taxon>Pseudomonadati</taxon>
        <taxon>Pseudomonadota</taxon>
        <taxon>Gammaproteobacteria</taxon>
        <taxon>Nevskiales</taxon>
        <taxon>Nevskiaceae</taxon>
        <taxon>Solimonas</taxon>
    </lineage>
</organism>
<keyword evidence="4 16" id="KW-0132">Cell division</keyword>
<evidence type="ECO:0000256" key="14">
    <source>
        <dbReference type="ARBA" id="ARBA00023306"/>
    </source>
</evidence>
<feature type="transmembrane region" description="Helical" evidence="16">
    <location>
        <begin position="21"/>
        <end position="40"/>
    </location>
</feature>
<evidence type="ECO:0000256" key="6">
    <source>
        <dbReference type="ARBA" id="ARBA00022670"/>
    </source>
</evidence>
<evidence type="ECO:0000256" key="4">
    <source>
        <dbReference type="ARBA" id="ARBA00022618"/>
    </source>
</evidence>
<dbReference type="RefSeq" id="WP_168148240.1">
    <property type="nucleotide sequence ID" value="NZ_JAAVXB010000005.1"/>
</dbReference>
<dbReference type="GO" id="GO:0009252">
    <property type="term" value="P:peptidoglycan biosynthetic process"/>
    <property type="evidence" value="ECO:0007669"/>
    <property type="project" value="UniProtKB-UniRule"/>
</dbReference>
<dbReference type="EC" id="3.4.16.4" evidence="16"/>
<reference evidence="20" key="1">
    <citation type="submission" date="2020-03" db="EMBL/GenBank/DDBJ databases">
        <title>Solimonas marina sp. nov., isolated from deep seawater of the Pacific Ocean.</title>
        <authorList>
            <person name="Liu X."/>
            <person name="Lai Q."/>
            <person name="Sun F."/>
            <person name="Gai Y."/>
            <person name="Li G."/>
            <person name="Shao Z."/>
        </authorList>
    </citation>
    <scope>NUCLEOTIDE SEQUENCE</scope>
    <source>
        <strain evidence="20">C16B3</strain>
    </source>
</reference>
<dbReference type="SUPFAM" id="SSF56519">
    <property type="entry name" value="Penicillin binding protein dimerisation domain"/>
    <property type="match status" value="1"/>
</dbReference>
<dbReference type="Gene3D" id="3.90.1310.10">
    <property type="entry name" value="Penicillin-binding protein 2a (Domain 2)"/>
    <property type="match status" value="1"/>
</dbReference>